<accession>A0ACA9MWN7</accession>
<reference evidence="1" key="1">
    <citation type="submission" date="2021-06" db="EMBL/GenBank/DDBJ databases">
        <authorList>
            <person name="Kallberg Y."/>
            <person name="Tangrot J."/>
            <person name="Rosling A."/>
        </authorList>
    </citation>
    <scope>NUCLEOTIDE SEQUENCE</scope>
    <source>
        <strain evidence="1">MA461A</strain>
    </source>
</reference>
<feature type="non-terminal residue" evidence="1">
    <location>
        <position position="1"/>
    </location>
</feature>
<comment type="caution">
    <text evidence="1">The sequence shown here is derived from an EMBL/GenBank/DDBJ whole genome shotgun (WGS) entry which is preliminary data.</text>
</comment>
<dbReference type="EMBL" id="CAJVQC010010627">
    <property type="protein sequence ID" value="CAG8618869.1"/>
    <property type="molecule type" value="Genomic_DNA"/>
</dbReference>
<name>A0ACA9MWN7_9GLOM</name>
<gene>
    <name evidence="1" type="ORF">RPERSI_LOCUS6630</name>
</gene>
<evidence type="ECO:0000313" key="1">
    <source>
        <dbReference type="EMBL" id="CAG8618869.1"/>
    </source>
</evidence>
<proteinExistence type="predicted"/>
<dbReference type="Proteomes" id="UP000789920">
    <property type="component" value="Unassembled WGS sequence"/>
</dbReference>
<keyword evidence="2" id="KW-1185">Reference proteome</keyword>
<protein>
    <submittedName>
        <fullName evidence="1">17610_t:CDS:1</fullName>
    </submittedName>
</protein>
<sequence length="120" mass="12473">KLAFEKYVSKVVLPVGFSTFGYVHESAKRFAEPLAGVLIDLADKSASSQGMGCRSVSGCCMWGHEVQALPDCTSIGCRDIPHSRVGGGLGISQGLCVSLGHWRIDMGPAGVGRNGGAGFC</sequence>
<evidence type="ECO:0000313" key="2">
    <source>
        <dbReference type="Proteomes" id="UP000789920"/>
    </source>
</evidence>
<organism evidence="1 2">
    <name type="scientific">Racocetra persica</name>
    <dbReference type="NCBI Taxonomy" id="160502"/>
    <lineage>
        <taxon>Eukaryota</taxon>
        <taxon>Fungi</taxon>
        <taxon>Fungi incertae sedis</taxon>
        <taxon>Mucoromycota</taxon>
        <taxon>Glomeromycotina</taxon>
        <taxon>Glomeromycetes</taxon>
        <taxon>Diversisporales</taxon>
        <taxon>Gigasporaceae</taxon>
        <taxon>Racocetra</taxon>
    </lineage>
</organism>